<dbReference type="PANTHER" id="PTHR30087:SF1">
    <property type="entry name" value="HYPOTHETICAL CYTOSOLIC PROTEIN"/>
    <property type="match status" value="1"/>
</dbReference>
<evidence type="ECO:0000313" key="2">
    <source>
        <dbReference type="Proteomes" id="UP000192906"/>
    </source>
</evidence>
<dbReference type="STRING" id="1519643.SAMN06295933_1929"/>
<gene>
    <name evidence="1" type="ORF">SAMN06295933_1929</name>
</gene>
<protein>
    <submittedName>
        <fullName evidence="1">Uncharacterized conserved protein YbbK, DUF523 family</fullName>
    </submittedName>
</protein>
<dbReference type="Proteomes" id="UP000192906">
    <property type="component" value="Unassembled WGS sequence"/>
</dbReference>
<dbReference type="AlphaFoldDB" id="A0A1X7DHX1"/>
<reference evidence="2" key="1">
    <citation type="submission" date="2017-04" db="EMBL/GenBank/DDBJ databases">
        <authorList>
            <person name="Varghese N."/>
            <person name="Submissions S."/>
        </authorList>
    </citation>
    <scope>NUCLEOTIDE SEQUENCE [LARGE SCALE GENOMIC DNA]</scope>
    <source>
        <strain evidence="2">K3S</strain>
    </source>
</reference>
<organism evidence="1 2">
    <name type="scientific">Desulfovibrio gilichinskyi</name>
    <dbReference type="NCBI Taxonomy" id="1519643"/>
    <lineage>
        <taxon>Bacteria</taxon>
        <taxon>Pseudomonadati</taxon>
        <taxon>Thermodesulfobacteriota</taxon>
        <taxon>Desulfovibrionia</taxon>
        <taxon>Desulfovibrionales</taxon>
        <taxon>Desulfovibrionaceae</taxon>
        <taxon>Desulfovibrio</taxon>
    </lineage>
</organism>
<accession>A0A1X7DHX1</accession>
<dbReference type="OrthoDB" id="495783at2"/>
<evidence type="ECO:0000313" key="1">
    <source>
        <dbReference type="EMBL" id="SMF15790.1"/>
    </source>
</evidence>
<proteinExistence type="predicted"/>
<dbReference type="PANTHER" id="PTHR30087">
    <property type="entry name" value="INNER MEMBRANE PROTEIN"/>
    <property type="match status" value="1"/>
</dbReference>
<dbReference type="Pfam" id="PF04463">
    <property type="entry name" value="2-thiour_desulf"/>
    <property type="match status" value="1"/>
</dbReference>
<dbReference type="InterPro" id="IPR007553">
    <property type="entry name" value="2-thiour_desulf"/>
</dbReference>
<keyword evidence="2" id="KW-1185">Reference proteome</keyword>
<name>A0A1X7DHX1_9BACT</name>
<sequence>MIVVSGCLAGIRCKYNGTESTDETVLELVMQGQAIPVCPEQLGGLPTPRPCCELFEGRVVTTLGIDVTTQFLKGAEEGLRLAKLVGATKAILKSRSPSCGCGKIYDGTFSGKLIPGDGLFTALLKKNGIEVESI</sequence>
<dbReference type="RefSeq" id="WP_085101626.1">
    <property type="nucleotide sequence ID" value="NZ_FWZU01000003.1"/>
</dbReference>
<dbReference type="EMBL" id="FWZU01000003">
    <property type="protein sequence ID" value="SMF15790.1"/>
    <property type="molecule type" value="Genomic_DNA"/>
</dbReference>